<dbReference type="RefSeq" id="WP_238182387.1">
    <property type="nucleotide sequence ID" value="NZ_BPRB01000097.1"/>
</dbReference>
<keyword evidence="2" id="KW-1185">Reference proteome</keyword>
<comment type="caution">
    <text evidence="1">The sequence shown here is derived from an EMBL/GenBank/DDBJ whole genome shotgun (WGS) entry which is preliminary data.</text>
</comment>
<proteinExistence type="predicted"/>
<sequence>MWSVIFHDAFVPEFKALDDGVRTAILTYARALALEGPQLGRPYADTLHGSRHANMKELRPTVNRVEWRVAFAFDPERRAILLAAAAKGGKKDRIVYKRLIDLADARFSHHLARSPSTGR</sequence>
<reference evidence="1" key="1">
    <citation type="journal article" date="2021" name="Front. Microbiol.">
        <title>Comprehensive Comparative Genomics and Phenotyping of Methylobacterium Species.</title>
        <authorList>
            <person name="Alessa O."/>
            <person name="Ogura Y."/>
            <person name="Fujitani Y."/>
            <person name="Takami H."/>
            <person name="Hayashi T."/>
            <person name="Sahin N."/>
            <person name="Tani A."/>
        </authorList>
    </citation>
    <scope>NUCLEOTIDE SEQUENCE</scope>
    <source>
        <strain evidence="1">DSM 23632</strain>
    </source>
</reference>
<organism evidence="1 2">
    <name type="scientific">Methylobacterium trifolii</name>
    <dbReference type="NCBI Taxonomy" id="1003092"/>
    <lineage>
        <taxon>Bacteria</taxon>
        <taxon>Pseudomonadati</taxon>
        <taxon>Pseudomonadota</taxon>
        <taxon>Alphaproteobacteria</taxon>
        <taxon>Hyphomicrobiales</taxon>
        <taxon>Methylobacteriaceae</taxon>
        <taxon>Methylobacterium</taxon>
    </lineage>
</organism>
<dbReference type="EMBL" id="BPRB01000097">
    <property type="protein sequence ID" value="GJE59828.1"/>
    <property type="molecule type" value="Genomic_DNA"/>
</dbReference>
<protein>
    <submittedName>
        <fullName evidence="1">Toxin HigB2</fullName>
    </submittedName>
</protein>
<evidence type="ECO:0000313" key="1">
    <source>
        <dbReference type="EMBL" id="GJE59828.1"/>
    </source>
</evidence>
<dbReference type="InterPro" id="IPR009241">
    <property type="entry name" value="HigB-like"/>
</dbReference>
<evidence type="ECO:0000313" key="2">
    <source>
        <dbReference type="Proteomes" id="UP001055057"/>
    </source>
</evidence>
<dbReference type="InterPro" id="IPR035093">
    <property type="entry name" value="RelE/ParE_toxin_dom_sf"/>
</dbReference>
<dbReference type="Proteomes" id="UP001055057">
    <property type="component" value="Unassembled WGS sequence"/>
</dbReference>
<dbReference type="Pfam" id="PF05973">
    <property type="entry name" value="Gp49"/>
    <property type="match status" value="1"/>
</dbReference>
<gene>
    <name evidence="1" type="primary">higB2</name>
    <name evidence="1" type="ORF">MPOCJGCO_1930</name>
</gene>
<dbReference type="SUPFAM" id="SSF143011">
    <property type="entry name" value="RelE-like"/>
    <property type="match status" value="1"/>
</dbReference>
<name>A0ABQ4U0L2_9HYPH</name>
<accession>A0ABQ4U0L2</accession>
<reference evidence="1" key="2">
    <citation type="submission" date="2021-08" db="EMBL/GenBank/DDBJ databases">
        <authorList>
            <person name="Tani A."/>
            <person name="Ola A."/>
            <person name="Ogura Y."/>
            <person name="Katsura K."/>
            <person name="Hayashi T."/>
        </authorList>
    </citation>
    <scope>NUCLEOTIDE SEQUENCE</scope>
    <source>
        <strain evidence="1">DSM 23632</strain>
    </source>
</reference>